<feature type="region of interest" description="Disordered" evidence="1">
    <location>
        <begin position="94"/>
        <end position="126"/>
    </location>
</feature>
<dbReference type="GO" id="GO:0004519">
    <property type="term" value="F:endonuclease activity"/>
    <property type="evidence" value="ECO:0007669"/>
    <property type="project" value="UniProtKB-KW"/>
</dbReference>
<name>A0AA41YSC7_9HYPH</name>
<dbReference type="CDD" id="cd01038">
    <property type="entry name" value="Endonuclease_DUF559"/>
    <property type="match status" value="1"/>
</dbReference>
<dbReference type="Gene3D" id="3.40.960.10">
    <property type="entry name" value="VSR Endonuclease"/>
    <property type="match status" value="1"/>
</dbReference>
<evidence type="ECO:0000313" key="4">
    <source>
        <dbReference type="Proteomes" id="UP001165667"/>
    </source>
</evidence>
<dbReference type="InterPro" id="IPR047216">
    <property type="entry name" value="Endonuclease_DUF559_bact"/>
</dbReference>
<comment type="caution">
    <text evidence="3">The sequence shown here is derived from an EMBL/GenBank/DDBJ whole genome shotgun (WGS) entry which is preliminary data.</text>
</comment>
<dbReference type="InterPro" id="IPR007569">
    <property type="entry name" value="DUF559"/>
</dbReference>
<keyword evidence="4" id="KW-1185">Reference proteome</keyword>
<dbReference type="InterPro" id="IPR011335">
    <property type="entry name" value="Restrct_endonuc-II-like"/>
</dbReference>
<protein>
    <submittedName>
        <fullName evidence="3">Endonuclease domain-containing protein</fullName>
    </submittedName>
</protein>
<proteinExistence type="predicted"/>
<dbReference type="AlphaFoldDB" id="A0AA41YSC7"/>
<feature type="domain" description="DUF559" evidence="2">
    <location>
        <begin position="1"/>
        <end position="94"/>
    </location>
</feature>
<reference evidence="3" key="1">
    <citation type="submission" date="2022-05" db="EMBL/GenBank/DDBJ databases">
        <authorList>
            <person name="Pankratov T."/>
        </authorList>
    </citation>
    <scope>NUCLEOTIDE SEQUENCE</scope>
    <source>
        <strain evidence="3">BP6-180914</strain>
    </source>
</reference>
<sequence>MSTAEAILWRGLRRRGTAAKFRRQFPMGPYVADFACMEVRLMIEIDGPAHDAPEQKDKDVAGDTWLTRQRWRVLRFSSDAVLTGSELVLAEIKRQASRRPSSDPAAPGHLLPLAQEKGDARQGITQ</sequence>
<dbReference type="EMBL" id="JAMOIM010000003">
    <property type="protein sequence ID" value="MCW6507671.1"/>
    <property type="molecule type" value="Genomic_DNA"/>
</dbReference>
<organism evidence="3 4">
    <name type="scientific">Lichenifustis flavocetrariae</name>
    <dbReference type="NCBI Taxonomy" id="2949735"/>
    <lineage>
        <taxon>Bacteria</taxon>
        <taxon>Pseudomonadati</taxon>
        <taxon>Pseudomonadota</taxon>
        <taxon>Alphaproteobacteria</taxon>
        <taxon>Hyphomicrobiales</taxon>
        <taxon>Lichenihabitantaceae</taxon>
        <taxon>Lichenifustis</taxon>
    </lineage>
</organism>
<evidence type="ECO:0000259" key="2">
    <source>
        <dbReference type="Pfam" id="PF04480"/>
    </source>
</evidence>
<evidence type="ECO:0000256" key="1">
    <source>
        <dbReference type="SAM" id="MobiDB-lite"/>
    </source>
</evidence>
<accession>A0AA41YSC7</accession>
<dbReference type="PANTHER" id="PTHR38590">
    <property type="entry name" value="BLL0828 PROTEIN"/>
    <property type="match status" value="1"/>
</dbReference>
<gene>
    <name evidence="3" type="ORF">M8523_06500</name>
</gene>
<evidence type="ECO:0000313" key="3">
    <source>
        <dbReference type="EMBL" id="MCW6507671.1"/>
    </source>
</evidence>
<dbReference type="Pfam" id="PF04480">
    <property type="entry name" value="DUF559"/>
    <property type="match status" value="1"/>
</dbReference>
<dbReference type="Proteomes" id="UP001165667">
    <property type="component" value="Unassembled WGS sequence"/>
</dbReference>
<dbReference type="PANTHER" id="PTHR38590:SF1">
    <property type="entry name" value="BLL0828 PROTEIN"/>
    <property type="match status" value="1"/>
</dbReference>
<dbReference type="SUPFAM" id="SSF52980">
    <property type="entry name" value="Restriction endonuclease-like"/>
    <property type="match status" value="1"/>
</dbReference>
<keyword evidence="3" id="KW-0378">Hydrolase</keyword>
<keyword evidence="3" id="KW-0540">Nuclease</keyword>
<keyword evidence="3" id="KW-0255">Endonuclease</keyword>